<dbReference type="PROSITE" id="PS50250">
    <property type="entry name" value="PCI"/>
    <property type="match status" value="1"/>
</dbReference>
<dbReference type="STRING" id="1206466.K0KSG9"/>
<dbReference type="InterPro" id="IPR000717">
    <property type="entry name" value="PCI_dom"/>
</dbReference>
<reference evidence="2 3" key="1">
    <citation type="journal article" date="2012" name="Eukaryot. Cell">
        <title>Draft genome sequence of Wickerhamomyces ciferrii NRRL Y-1031 F-60-10.</title>
        <authorList>
            <person name="Schneider J."/>
            <person name="Andrea H."/>
            <person name="Blom J."/>
            <person name="Jaenicke S."/>
            <person name="Ruckert C."/>
            <person name="Schorsch C."/>
            <person name="Szczepanowski R."/>
            <person name="Farwick M."/>
            <person name="Goesmann A."/>
            <person name="Puhler A."/>
            <person name="Schaffer S."/>
            <person name="Tauch A."/>
            <person name="Kohler T."/>
            <person name="Brinkrolf K."/>
        </authorList>
    </citation>
    <scope>NUCLEOTIDE SEQUENCE [LARGE SCALE GENOMIC DNA]</scope>
    <source>
        <strain evidence="3">ATCC 14091 / BCRC 22168 / CBS 111 / JCM 3599 / NBRC 0793 / NRRL Y-1031 F-60-10</strain>
    </source>
</reference>
<sequence>MVRTPAEVGFELITTTKIEELLNTLLAKLKEIRERYNGELEYMKSSDPQVVGIAALSALEYLDENDQASPYIEQLIKRLEAIPQSERTAKFLNPQWNISIQNNKSKKLRSVGNENLYHETDIERTIEIAELYAYNKLYSEAANVLLTSAMGSPTCQLAEYSAKVGILQAQYQNVFNQDKRVEAFLTLSLSNELYLKRLTEQEVISYWRVKYLILFAYFLKKDFKEVTEQIFKLITAPSIQTASGKNISALQILKDSNFGNFIHRDEIEFASFLSILAHKSPKELADIVNDEHFIALIGTKVSETRPYFLALNSAQFKQLNLLLDNLEGKTKSNVFFRKVWPVLRLRMRERGYNLYLNLSSKISADHLSKRLNIPKEQVISEIQDHVKKLRLEVVYDPETEIFEAKKTDRRFELASKLQKLSEDCDTVEANLREKLDLTQQKAERAGKSIDR</sequence>
<dbReference type="Proteomes" id="UP000009328">
    <property type="component" value="Unassembled WGS sequence"/>
</dbReference>
<feature type="domain" description="PCI" evidence="1">
    <location>
        <begin position="238"/>
        <end position="409"/>
    </location>
</feature>
<evidence type="ECO:0000313" key="3">
    <source>
        <dbReference type="Proteomes" id="UP000009328"/>
    </source>
</evidence>
<keyword evidence="3" id="KW-1185">Reference proteome</keyword>
<organism evidence="2 3">
    <name type="scientific">Wickerhamomyces ciferrii (strain ATCC 14091 / BCRC 22168 / CBS 111 / JCM 3599 / NBRC 0793 / NRRL Y-1031 F-60-10)</name>
    <name type="common">Yeast</name>
    <name type="synonym">Pichia ciferrii</name>
    <dbReference type="NCBI Taxonomy" id="1206466"/>
    <lineage>
        <taxon>Eukaryota</taxon>
        <taxon>Fungi</taxon>
        <taxon>Dikarya</taxon>
        <taxon>Ascomycota</taxon>
        <taxon>Saccharomycotina</taxon>
        <taxon>Saccharomycetes</taxon>
        <taxon>Phaffomycetales</taxon>
        <taxon>Wickerhamomycetaceae</taxon>
        <taxon>Wickerhamomyces</taxon>
    </lineage>
</organism>
<protein>
    <submittedName>
        <fullName evidence="2">COP9 signalosome complex subunit 11</fullName>
    </submittedName>
</protein>
<comment type="caution">
    <text evidence="2">The sequence shown here is derived from an EMBL/GenBank/DDBJ whole genome shotgun (WGS) entry which is preliminary data.</text>
</comment>
<proteinExistence type="predicted"/>
<gene>
    <name evidence="2" type="ORF">BN7_3825</name>
</gene>
<evidence type="ECO:0000259" key="1">
    <source>
        <dbReference type="PROSITE" id="PS50250"/>
    </source>
</evidence>
<accession>K0KSG9</accession>
<dbReference type="HOGENOM" id="CLU_607216_0_0_1"/>
<dbReference type="InParanoid" id="K0KSG9"/>
<dbReference type="AlphaFoldDB" id="K0KSG9"/>
<dbReference type="EMBL" id="CAIF01000116">
    <property type="protein sequence ID" value="CCH44264.1"/>
    <property type="molecule type" value="Genomic_DNA"/>
</dbReference>
<evidence type="ECO:0000313" key="2">
    <source>
        <dbReference type="EMBL" id="CCH44264.1"/>
    </source>
</evidence>
<name>K0KSG9_WICCF</name>
<dbReference type="Pfam" id="PF01399">
    <property type="entry name" value="PCI"/>
    <property type="match status" value="1"/>
</dbReference>